<dbReference type="PROSITE" id="PS50995">
    <property type="entry name" value="HTH_MARR_2"/>
    <property type="match status" value="1"/>
</dbReference>
<dbReference type="SMART" id="SM00347">
    <property type="entry name" value="HTH_MARR"/>
    <property type="match status" value="1"/>
</dbReference>
<dbReference type="InterPro" id="IPR036390">
    <property type="entry name" value="WH_DNA-bd_sf"/>
</dbReference>
<evidence type="ECO:0000313" key="2">
    <source>
        <dbReference type="EMBL" id="RII38804.1"/>
    </source>
</evidence>
<protein>
    <submittedName>
        <fullName evidence="2">MarR family transcriptional regulator</fullName>
    </submittedName>
</protein>
<gene>
    <name evidence="2" type="ORF">DL237_10435</name>
</gene>
<proteinExistence type="predicted"/>
<dbReference type="PRINTS" id="PR00598">
    <property type="entry name" value="HTHMARR"/>
</dbReference>
<dbReference type="GO" id="GO:0003700">
    <property type="term" value="F:DNA-binding transcription factor activity"/>
    <property type="evidence" value="ECO:0007669"/>
    <property type="project" value="InterPro"/>
</dbReference>
<comment type="caution">
    <text evidence="2">The sequence shown here is derived from an EMBL/GenBank/DDBJ whole genome shotgun (WGS) entry which is preliminary data.</text>
</comment>
<dbReference type="RefSeq" id="WP_119399151.1">
    <property type="nucleotide sequence ID" value="NZ_QWJJ01000008.1"/>
</dbReference>
<dbReference type="OrthoDB" id="9814496at2"/>
<feature type="domain" description="HTH marR-type" evidence="1">
    <location>
        <begin position="16"/>
        <end position="145"/>
    </location>
</feature>
<dbReference type="GO" id="GO:0006950">
    <property type="term" value="P:response to stress"/>
    <property type="evidence" value="ECO:0007669"/>
    <property type="project" value="TreeGrafter"/>
</dbReference>
<dbReference type="AlphaFoldDB" id="A0A399J0N2"/>
<dbReference type="Proteomes" id="UP000265848">
    <property type="component" value="Unassembled WGS sequence"/>
</dbReference>
<name>A0A399J0N2_9RHOB</name>
<dbReference type="Gene3D" id="1.10.10.10">
    <property type="entry name" value="Winged helix-like DNA-binding domain superfamily/Winged helix DNA-binding domain"/>
    <property type="match status" value="1"/>
</dbReference>
<dbReference type="Pfam" id="PF01047">
    <property type="entry name" value="MarR"/>
    <property type="match status" value="1"/>
</dbReference>
<dbReference type="PANTHER" id="PTHR33164">
    <property type="entry name" value="TRANSCRIPTIONAL REGULATOR, MARR FAMILY"/>
    <property type="match status" value="1"/>
</dbReference>
<dbReference type="InterPro" id="IPR000835">
    <property type="entry name" value="HTH_MarR-typ"/>
</dbReference>
<keyword evidence="3" id="KW-1185">Reference proteome</keyword>
<dbReference type="EMBL" id="QWJJ01000008">
    <property type="protein sequence ID" value="RII38804.1"/>
    <property type="molecule type" value="Genomic_DNA"/>
</dbReference>
<dbReference type="PANTHER" id="PTHR33164:SF95">
    <property type="entry name" value="TRANSCRIPTIONAL REGULATOR"/>
    <property type="match status" value="1"/>
</dbReference>
<dbReference type="InterPro" id="IPR036388">
    <property type="entry name" value="WH-like_DNA-bd_sf"/>
</dbReference>
<evidence type="ECO:0000313" key="3">
    <source>
        <dbReference type="Proteomes" id="UP000265848"/>
    </source>
</evidence>
<dbReference type="SUPFAM" id="SSF46785">
    <property type="entry name" value="Winged helix' DNA-binding domain"/>
    <property type="match status" value="1"/>
</dbReference>
<organism evidence="2 3">
    <name type="scientific">Pseudooceanicola sediminis</name>
    <dbReference type="NCBI Taxonomy" id="2211117"/>
    <lineage>
        <taxon>Bacteria</taxon>
        <taxon>Pseudomonadati</taxon>
        <taxon>Pseudomonadota</taxon>
        <taxon>Alphaproteobacteria</taxon>
        <taxon>Rhodobacterales</taxon>
        <taxon>Paracoccaceae</taxon>
        <taxon>Pseudooceanicola</taxon>
    </lineage>
</organism>
<sequence>MQYEFKDKAANAYRLEEQVGFLLRRASQRHLSIFTQMLPDLTSTQFATLAKLCEMGPTSQNALGRAVAMDAATIKGVADRLRARGLVMATPDEEDRRRHYLSATEEGRALYERTAHAALAITGETLAPLDADEIETFLTLLRKLC</sequence>
<reference evidence="2 3" key="1">
    <citation type="submission" date="2018-08" db="EMBL/GenBank/DDBJ databases">
        <title>Pseudooceanicola sediminis CY03 in the family Rhodobacteracea.</title>
        <authorList>
            <person name="Zhang Y.-J."/>
        </authorList>
    </citation>
    <scope>NUCLEOTIDE SEQUENCE [LARGE SCALE GENOMIC DNA]</scope>
    <source>
        <strain evidence="2 3">CY03</strain>
    </source>
</reference>
<accession>A0A399J0N2</accession>
<dbReference type="InterPro" id="IPR039422">
    <property type="entry name" value="MarR/SlyA-like"/>
</dbReference>
<evidence type="ECO:0000259" key="1">
    <source>
        <dbReference type="PROSITE" id="PS50995"/>
    </source>
</evidence>